<dbReference type="Proteomes" id="UP001151582">
    <property type="component" value="Unassembled WGS sequence"/>
</dbReference>
<dbReference type="InterPro" id="IPR021346">
    <property type="entry name" value="Tma16"/>
</dbReference>
<reference evidence="3" key="1">
    <citation type="submission" date="2022-07" db="EMBL/GenBank/DDBJ databases">
        <title>Phylogenomic reconstructions and comparative analyses of Kickxellomycotina fungi.</title>
        <authorList>
            <person name="Reynolds N.K."/>
            <person name="Stajich J.E."/>
            <person name="Barry K."/>
            <person name="Grigoriev I.V."/>
            <person name="Crous P."/>
            <person name="Smith M.E."/>
        </authorList>
    </citation>
    <scope>NUCLEOTIDE SEQUENCE</scope>
    <source>
        <strain evidence="3">RSA 567</strain>
    </source>
</reference>
<accession>A0A9W8B1L3</accession>
<name>A0A9W8B1L3_9FUNG</name>
<evidence type="ECO:0000313" key="3">
    <source>
        <dbReference type="EMBL" id="KAJ1971295.1"/>
    </source>
</evidence>
<evidence type="ECO:0000256" key="1">
    <source>
        <dbReference type="ARBA" id="ARBA00034127"/>
    </source>
</evidence>
<dbReference type="PANTHER" id="PTHR13349:SF2">
    <property type="entry name" value="TRANSLATION MACHINERY-ASSOCIATED PROTEIN 16"/>
    <property type="match status" value="1"/>
</dbReference>
<evidence type="ECO:0000256" key="2">
    <source>
        <dbReference type="SAM" id="MobiDB-lite"/>
    </source>
</evidence>
<feature type="region of interest" description="Disordered" evidence="2">
    <location>
        <begin position="168"/>
        <end position="188"/>
    </location>
</feature>
<evidence type="ECO:0000313" key="4">
    <source>
        <dbReference type="Proteomes" id="UP001151582"/>
    </source>
</evidence>
<dbReference type="AlphaFoldDB" id="A0A9W8B1L3"/>
<proteinExistence type="inferred from homology"/>
<comment type="similarity">
    <text evidence="1">Belongs to the TMA16 family.</text>
</comment>
<dbReference type="Pfam" id="PF11176">
    <property type="entry name" value="Tma16"/>
    <property type="match status" value="1"/>
</dbReference>
<gene>
    <name evidence="3" type="primary">TMA16</name>
    <name evidence="3" type="ORF">H4R34_005788</name>
</gene>
<dbReference type="InterPro" id="IPR038356">
    <property type="entry name" value="Tma16_sf"/>
</dbReference>
<feature type="compositionally biased region" description="Low complexity" evidence="2">
    <location>
        <begin position="168"/>
        <end position="178"/>
    </location>
</feature>
<dbReference type="OrthoDB" id="270284at2759"/>
<dbReference type="EMBL" id="JANBQB010001429">
    <property type="protein sequence ID" value="KAJ1971295.1"/>
    <property type="molecule type" value="Genomic_DNA"/>
</dbReference>
<dbReference type="PANTHER" id="PTHR13349">
    <property type="entry name" value="TRANSLATION MACHINERY-ASSOCIATED PROTEIN 16"/>
    <property type="match status" value="1"/>
</dbReference>
<organism evidence="3 4">
    <name type="scientific">Dimargaris verticillata</name>
    <dbReference type="NCBI Taxonomy" id="2761393"/>
    <lineage>
        <taxon>Eukaryota</taxon>
        <taxon>Fungi</taxon>
        <taxon>Fungi incertae sedis</taxon>
        <taxon>Zoopagomycota</taxon>
        <taxon>Kickxellomycotina</taxon>
        <taxon>Dimargaritomycetes</taxon>
        <taxon>Dimargaritales</taxon>
        <taxon>Dimargaritaceae</taxon>
        <taxon>Dimargaris</taxon>
    </lineage>
</organism>
<comment type="caution">
    <text evidence="3">The sequence shown here is derived from an EMBL/GenBank/DDBJ whole genome shotgun (WGS) entry which is preliminary data.</text>
</comment>
<dbReference type="Gene3D" id="1.20.1440.170">
    <property type="entry name" value="Translation machinery-associated protein 16-like"/>
    <property type="match status" value="1"/>
</dbReference>
<protein>
    <submittedName>
        <fullName evidence="3">Translation machinery-associated protein 16</fullName>
    </submittedName>
</protein>
<dbReference type="GO" id="GO:0005634">
    <property type="term" value="C:nucleus"/>
    <property type="evidence" value="ECO:0007669"/>
    <property type="project" value="TreeGrafter"/>
</dbReference>
<sequence>MPSNNKKKSLKDIKTKDVVHPYSRKAMQIRRAHTRTDKLTRGLTTRVTNRSLEAERYLWFRYAMDDEREVLTVSELHELMESYIARNDEEIQTLKDGRRKGQPPPKKLQMLETLRKQNQSEYANGMVIPDLTDKATVIYIRFWDGDMNGKSNMQLLTLNASSASKTSVASSMDSSTAMQDDPPTLIAM</sequence>
<keyword evidence="4" id="KW-1185">Reference proteome</keyword>